<dbReference type="VEuPathDB" id="AmoebaDB:NAEGRDRAFT_67894"/>
<dbReference type="GeneID" id="8856773"/>
<evidence type="ECO:0000259" key="4">
    <source>
        <dbReference type="Pfam" id="PF24064"/>
    </source>
</evidence>
<gene>
    <name evidence="5" type="ORF">NAEGRDRAFT_67894</name>
</gene>
<dbReference type="KEGG" id="ngr:NAEGRDRAFT_67894"/>
<dbReference type="GO" id="GO:0038202">
    <property type="term" value="P:TORC1 signaling"/>
    <property type="evidence" value="ECO:0007669"/>
    <property type="project" value="TreeGrafter"/>
</dbReference>
<reference evidence="5 6" key="1">
    <citation type="journal article" date="2010" name="Cell">
        <title>The genome of Naegleria gruberi illuminates early eukaryotic versatility.</title>
        <authorList>
            <person name="Fritz-Laylin L.K."/>
            <person name="Prochnik S.E."/>
            <person name="Ginger M.L."/>
            <person name="Dacks J.B."/>
            <person name="Carpenter M.L."/>
            <person name="Field M.C."/>
            <person name="Kuo A."/>
            <person name="Paredez A."/>
            <person name="Chapman J."/>
            <person name="Pham J."/>
            <person name="Shu S."/>
            <person name="Neupane R."/>
            <person name="Cipriano M."/>
            <person name="Mancuso J."/>
            <person name="Tu H."/>
            <person name="Salamov A."/>
            <person name="Lindquist E."/>
            <person name="Shapiro H."/>
            <person name="Lucas S."/>
            <person name="Grigoriev I.V."/>
            <person name="Cande W.Z."/>
            <person name="Fulton C."/>
            <person name="Rokhsar D.S."/>
            <person name="Dawson S.C."/>
        </authorList>
    </citation>
    <scope>NUCLEOTIDE SEQUENCE [LARGE SCALE GENOMIC DNA]</scope>
    <source>
        <strain evidence="5 6">NEG-M</strain>
    </source>
</reference>
<dbReference type="InterPro" id="IPR005365">
    <property type="entry name" value="Npr3"/>
</dbReference>
<accession>D2VG89</accession>
<organism evidence="6">
    <name type="scientific">Naegleria gruberi</name>
    <name type="common">Amoeba</name>
    <dbReference type="NCBI Taxonomy" id="5762"/>
    <lineage>
        <taxon>Eukaryota</taxon>
        <taxon>Discoba</taxon>
        <taxon>Heterolobosea</taxon>
        <taxon>Tetramitia</taxon>
        <taxon>Eutetramitia</taxon>
        <taxon>Vahlkampfiidae</taxon>
        <taxon>Naegleria</taxon>
    </lineage>
</organism>
<dbReference type="OMA" id="IHQNNIS"/>
<dbReference type="Proteomes" id="UP000006671">
    <property type="component" value="Unassembled WGS sequence"/>
</dbReference>
<protein>
    <submittedName>
        <fullName evidence="5">Predicted protein</fullName>
    </submittedName>
</protein>
<dbReference type="RefSeq" id="XP_002676972.1">
    <property type="nucleotide sequence ID" value="XM_002676926.1"/>
</dbReference>
<dbReference type="Pfam" id="PF03666">
    <property type="entry name" value="NPR3"/>
    <property type="match status" value="1"/>
</dbReference>
<dbReference type="Pfam" id="PF24064">
    <property type="entry name" value="HTH_NPRL3"/>
    <property type="match status" value="1"/>
</dbReference>
<dbReference type="GO" id="GO:0034198">
    <property type="term" value="P:cellular response to amino acid starvation"/>
    <property type="evidence" value="ECO:0007669"/>
    <property type="project" value="TreeGrafter"/>
</dbReference>
<evidence type="ECO:0000256" key="2">
    <source>
        <dbReference type="RuleBase" id="RU368069"/>
    </source>
</evidence>
<comment type="similarity">
    <text evidence="1 2">Belongs to the NPR3 family.</text>
</comment>
<dbReference type="InterPro" id="IPR056603">
    <property type="entry name" value="HTH_NPRL3"/>
</dbReference>
<dbReference type="PANTHER" id="PTHR13153">
    <property type="entry name" value="CGTHBA PROTEIN -14 GENE PROTEIN"/>
    <property type="match status" value="1"/>
</dbReference>
<dbReference type="GO" id="GO:1990130">
    <property type="term" value="C:GATOR1 complex"/>
    <property type="evidence" value="ECO:0007669"/>
    <property type="project" value="TreeGrafter"/>
</dbReference>
<feature type="domain" description="GATOR1 complex protein NPRL3 C-terminal HTH" evidence="4">
    <location>
        <begin position="683"/>
        <end position="729"/>
    </location>
</feature>
<dbReference type="InParanoid" id="D2VG89"/>
<sequence length="734" mass="83054">MKPSSPTNDNTANTPTATFHHISSSNRKQVPRFRFLQGFPVTALIVVNGIRGQQISFMYPTEEHSIFQQQSDEVFTNIPVVPNNVNNNPSNTITVNTNNNQSEQINPQATPSTVSLSTSIGNNVTQPIPTNITTTQSSQQHLVSHPQVIDRYENAFGLNSAALSYLLCPPKSSIINKSMSMTIDKLLFLSRPSSIQVRKIQLSSFNISSPSVMESAGGDYTHFTIAFVFPNHVLEEYNEKLFSHLLMLLMKSYVREQQRCGYVLDQLNLLGKLKDQAKNWRDLVLKACDSSLLAKELITIVDSIRSANPLQLRINSWIEFGFKTPKRLHHAYERKLAHLHDYLSKNKSPVHNECNREKVRAYNSCIFVNDLPKLKVPFDGLQELQGNDSILRLFNTATKTIGEIAKENNLNLSFVLALVQHLVDWGLVRIIPKISYSTVLTLNEHPDNSEDGFSKCSKHDWFPPPDHVIHEFSKRFPHFPNLIEVLEIFSTTKTCRSHIENIAKIQSYLSGKPSPYLENSPTTYFPSELKTSKKKTPTSSSSSAVANSEQYMMSIVWLLRKGYIRVCNTYYQLIIPQHQKGAFMRIPGGGRDMLSNSPSTPPHNIGLSPSNHQNATNIIRDDYDDVSSVSSTDSSPQSTPFKKYFNVKIPLSAGNELCEEDDSQPTFKSLSAFDLDYVKSLSDDSHTLDLFKKLHIYFNGEYSEREIIHQNNISREDLKKLVKTFNEIILTYTI</sequence>
<dbReference type="GO" id="GO:0010508">
    <property type="term" value="P:positive regulation of autophagy"/>
    <property type="evidence" value="ECO:0007669"/>
    <property type="project" value="TreeGrafter"/>
</dbReference>
<feature type="compositionally biased region" description="Low complexity" evidence="3">
    <location>
        <begin position="1"/>
        <end position="18"/>
    </location>
</feature>
<evidence type="ECO:0000256" key="1">
    <source>
        <dbReference type="ARBA" id="ARBA00010546"/>
    </source>
</evidence>
<dbReference type="PANTHER" id="PTHR13153:SF5">
    <property type="entry name" value="GATOR COMPLEX PROTEIN NPRL3"/>
    <property type="match status" value="1"/>
</dbReference>
<feature type="region of interest" description="Disordered" evidence="3">
    <location>
        <begin position="1"/>
        <end position="27"/>
    </location>
</feature>
<evidence type="ECO:0000256" key="3">
    <source>
        <dbReference type="SAM" id="MobiDB-lite"/>
    </source>
</evidence>
<dbReference type="AlphaFoldDB" id="D2VG89"/>
<dbReference type="STRING" id="5762.D2VG89"/>
<name>D2VG89_NAEGR</name>
<dbReference type="OrthoDB" id="18648at2759"/>
<dbReference type="EMBL" id="GG738869">
    <property type="protein sequence ID" value="EFC44228.1"/>
    <property type="molecule type" value="Genomic_DNA"/>
</dbReference>
<proteinExistence type="inferred from homology"/>
<dbReference type="eggNOG" id="KOG3830">
    <property type="taxonomic scope" value="Eukaryota"/>
</dbReference>
<evidence type="ECO:0000313" key="5">
    <source>
        <dbReference type="EMBL" id="EFC44228.1"/>
    </source>
</evidence>
<dbReference type="GO" id="GO:1904262">
    <property type="term" value="P:negative regulation of TORC1 signaling"/>
    <property type="evidence" value="ECO:0007669"/>
    <property type="project" value="TreeGrafter"/>
</dbReference>
<evidence type="ECO:0000313" key="6">
    <source>
        <dbReference type="Proteomes" id="UP000006671"/>
    </source>
</evidence>
<keyword evidence="6" id="KW-1185">Reference proteome</keyword>